<dbReference type="GeneID" id="98157845"/>
<reference evidence="4 5" key="1">
    <citation type="submission" date="2024-07" db="EMBL/GenBank/DDBJ databases">
        <title>Section-level genome sequencing and comparative genomics of Aspergillus sections Usti and Cavernicolus.</title>
        <authorList>
            <consortium name="Lawrence Berkeley National Laboratory"/>
            <person name="Nybo J.L."/>
            <person name="Vesth T.C."/>
            <person name="Theobald S."/>
            <person name="Frisvad J.C."/>
            <person name="Larsen T.O."/>
            <person name="Kjaerboelling I."/>
            <person name="Rothschild-Mancinelli K."/>
            <person name="Lyhne E.K."/>
            <person name="Kogle M.E."/>
            <person name="Barry K."/>
            <person name="Clum A."/>
            <person name="Na H."/>
            <person name="Ledsgaard L."/>
            <person name="Lin J."/>
            <person name="Lipzen A."/>
            <person name="Kuo A."/>
            <person name="Riley R."/>
            <person name="Mondo S."/>
            <person name="LaButti K."/>
            <person name="Haridas S."/>
            <person name="Pangalinan J."/>
            <person name="Salamov A.A."/>
            <person name="Simmons B.A."/>
            <person name="Magnuson J.K."/>
            <person name="Chen J."/>
            <person name="Drula E."/>
            <person name="Henrissat B."/>
            <person name="Wiebenga A."/>
            <person name="Lubbers R.J."/>
            <person name="Gomes A.C."/>
            <person name="Macurrencykelacurrency M.R."/>
            <person name="Stajich J."/>
            <person name="Grigoriev I.V."/>
            <person name="Mortensen U.H."/>
            <person name="De vries R.P."/>
            <person name="Baker S.E."/>
            <person name="Andersen M.R."/>
        </authorList>
    </citation>
    <scope>NUCLEOTIDE SEQUENCE [LARGE SCALE GENOMIC DNA]</scope>
    <source>
        <strain evidence="4 5">CBS 756.74</strain>
    </source>
</reference>
<evidence type="ECO:0000313" key="4">
    <source>
        <dbReference type="EMBL" id="KAL2856816.1"/>
    </source>
</evidence>
<dbReference type="PANTHER" id="PTHR43713:SF3">
    <property type="entry name" value="GLUTAMATE-1-SEMIALDEHYDE 2,1-AMINOMUTASE 1, CHLOROPLASTIC-RELATED"/>
    <property type="match status" value="1"/>
</dbReference>
<organism evidence="4 5">
    <name type="scientific">Aspergillus pseudodeflectus</name>
    <dbReference type="NCBI Taxonomy" id="176178"/>
    <lineage>
        <taxon>Eukaryota</taxon>
        <taxon>Fungi</taxon>
        <taxon>Dikarya</taxon>
        <taxon>Ascomycota</taxon>
        <taxon>Pezizomycotina</taxon>
        <taxon>Eurotiomycetes</taxon>
        <taxon>Eurotiomycetidae</taxon>
        <taxon>Eurotiales</taxon>
        <taxon>Aspergillaceae</taxon>
        <taxon>Aspergillus</taxon>
        <taxon>Aspergillus subgen. Nidulantes</taxon>
    </lineage>
</organism>
<comment type="similarity">
    <text evidence="3">Belongs to the class-III pyridoxal-phosphate-dependent aminotransferase family.</text>
</comment>
<dbReference type="SUPFAM" id="SSF53383">
    <property type="entry name" value="PLP-dependent transferases"/>
    <property type="match status" value="1"/>
</dbReference>
<evidence type="ECO:0000313" key="5">
    <source>
        <dbReference type="Proteomes" id="UP001610444"/>
    </source>
</evidence>
<name>A0ABR4KX09_9EURO</name>
<dbReference type="InterPro" id="IPR015422">
    <property type="entry name" value="PyrdxlP-dep_Trfase_small"/>
</dbReference>
<protein>
    <submittedName>
        <fullName evidence="4">Pyridoxal phosphate-dependent transferase</fullName>
    </submittedName>
</protein>
<keyword evidence="2 3" id="KW-0663">Pyridoxal phosphate</keyword>
<dbReference type="PANTHER" id="PTHR43713">
    <property type="entry name" value="GLUTAMATE-1-SEMIALDEHYDE 2,1-AMINOMUTASE"/>
    <property type="match status" value="1"/>
</dbReference>
<proteinExistence type="inferred from homology"/>
<comment type="cofactor">
    <cofactor evidence="1">
        <name>pyridoxal 5'-phosphate</name>
        <dbReference type="ChEBI" id="CHEBI:597326"/>
    </cofactor>
</comment>
<dbReference type="RefSeq" id="XP_070902680.1">
    <property type="nucleotide sequence ID" value="XM_071042681.1"/>
</dbReference>
<evidence type="ECO:0000256" key="1">
    <source>
        <dbReference type="ARBA" id="ARBA00001933"/>
    </source>
</evidence>
<accession>A0ABR4KX09</accession>
<dbReference type="Gene3D" id="3.90.1150.10">
    <property type="entry name" value="Aspartate Aminotransferase, domain 1"/>
    <property type="match status" value="1"/>
</dbReference>
<keyword evidence="4" id="KW-0808">Transferase</keyword>
<evidence type="ECO:0000256" key="3">
    <source>
        <dbReference type="RuleBase" id="RU003560"/>
    </source>
</evidence>
<comment type="caution">
    <text evidence="4">The sequence shown here is derived from an EMBL/GenBank/DDBJ whole genome shotgun (WGS) entry which is preliminary data.</text>
</comment>
<dbReference type="EMBL" id="JBFXLR010000007">
    <property type="protein sequence ID" value="KAL2856816.1"/>
    <property type="molecule type" value="Genomic_DNA"/>
</dbReference>
<dbReference type="Proteomes" id="UP001610444">
    <property type="component" value="Unassembled WGS sequence"/>
</dbReference>
<dbReference type="InterPro" id="IPR005814">
    <property type="entry name" value="Aminotrans_3"/>
</dbReference>
<dbReference type="InterPro" id="IPR015421">
    <property type="entry name" value="PyrdxlP-dep_Trfase_major"/>
</dbReference>
<gene>
    <name evidence="4" type="ORF">BJX68DRAFT_253188</name>
</gene>
<evidence type="ECO:0000256" key="2">
    <source>
        <dbReference type="ARBA" id="ARBA00022898"/>
    </source>
</evidence>
<keyword evidence="5" id="KW-1185">Reference proteome</keyword>
<dbReference type="Gene3D" id="3.40.640.10">
    <property type="entry name" value="Type I PLP-dependent aspartate aminotransferase-like (Major domain)"/>
    <property type="match status" value="1"/>
</dbReference>
<dbReference type="Pfam" id="PF00202">
    <property type="entry name" value="Aminotran_3"/>
    <property type="match status" value="1"/>
</dbReference>
<dbReference type="GO" id="GO:0016740">
    <property type="term" value="F:transferase activity"/>
    <property type="evidence" value="ECO:0007669"/>
    <property type="project" value="UniProtKB-KW"/>
</dbReference>
<dbReference type="InterPro" id="IPR015424">
    <property type="entry name" value="PyrdxlP-dep_Trfase"/>
</dbReference>
<sequence>MFSGSKTASDYLHVAQKRYEARNPKSKSQHEVAARHLPGGNTRSVLHGSPFPLCMASGRGNRVIDLDGHEYLDLVGEMTAGVYGHSHPIISETIVSTVNSIGMNLGATTVAEAQFANAVCGRFASIEQIRFCNSGTEANLYALSVARQATGRSKVIVFEGAYHGGVLTFVHGVAPNTVDRIDWIIGQYNDVEGTKRLIAESKGIAAAVLLEGMQGAGGCIPATAEFLHAVQDAANANGIIFIFDEVATSRLAPGGLQSVVLHPERGTPLSPDLTTLGKWIAGGLTIGAFGGRRDLLSVYDPRTSNISHSGTFNNNTLAMNVGYKSMTSVYTPEACIALNQLGDKLRDGLNALAKGTKMTVTGVGSVMTIHFLPGGGKTNITSIKALKAEPESEEAILRELVWFYMIERGFWIARRGMLSLILGTSNEEIEQFIDAVRGFLNDFKEFVSLR</sequence>